<proteinExistence type="predicted"/>
<evidence type="ECO:0000313" key="4">
    <source>
        <dbReference type="Proteomes" id="UP001565471"/>
    </source>
</evidence>
<reference evidence="1" key="1">
    <citation type="submission" date="2021-02" db="EMBL/GenBank/DDBJ databases">
        <title>Genomic Encyclopedia of Type Strains, Phase IV (KMG-V): Genome sequencing to study the core and pangenomes of soil and plant-associated prokaryotes.</title>
        <authorList>
            <person name="Whitman W."/>
        </authorList>
    </citation>
    <scope>NUCLEOTIDE SEQUENCE</scope>
    <source>
        <strain evidence="1">USDA 406</strain>
    </source>
</reference>
<dbReference type="EMBL" id="JBGBZA010000002">
    <property type="protein sequence ID" value="MEY9320640.1"/>
    <property type="molecule type" value="Genomic_DNA"/>
</dbReference>
<dbReference type="GeneID" id="92951566"/>
<dbReference type="Proteomes" id="UP001565471">
    <property type="component" value="Unassembled WGS sequence"/>
</dbReference>
<dbReference type="AlphaFoldDB" id="A0A4Q4JX54"/>
<evidence type="ECO:0000313" key="1">
    <source>
        <dbReference type="EMBL" id="MBP1293969.1"/>
    </source>
</evidence>
<dbReference type="EMBL" id="JAFICZ010000001">
    <property type="protein sequence ID" value="MBP1293969.1"/>
    <property type="molecule type" value="Genomic_DNA"/>
</dbReference>
<gene>
    <name evidence="2" type="ORF">ABIF29_007439</name>
    <name evidence="1" type="ORF">JOH49_003722</name>
</gene>
<sequence>MQLGQIIRNFSEQAVAADALLGCGDLVLLARIGAAADRFDETLGEYAAGAVRRFANLASSEDWLALMNTVERAGDPGFRCLTHMLHWSLMRDEAQGVVPHVGCSCAGSGSCT</sequence>
<keyword evidence="4" id="KW-1185">Reference proteome</keyword>
<reference evidence="2 4" key="2">
    <citation type="submission" date="2024-07" db="EMBL/GenBank/DDBJ databases">
        <title>Genomic Encyclopedia of Type Strains, Phase V (KMG-V): Genome sequencing to study the core and pangenomes of soil and plant-associated prokaryotes.</title>
        <authorList>
            <person name="Whitman W."/>
        </authorList>
    </citation>
    <scope>NUCLEOTIDE SEQUENCE [LARGE SCALE GENOMIC DNA]</scope>
    <source>
        <strain evidence="2 4">USDA 415</strain>
    </source>
</reference>
<comment type="caution">
    <text evidence="1">The sequence shown here is derived from an EMBL/GenBank/DDBJ whole genome shotgun (WGS) entry which is preliminary data.</text>
</comment>
<evidence type="ECO:0000313" key="3">
    <source>
        <dbReference type="Proteomes" id="UP000673383"/>
    </source>
</evidence>
<dbReference type="RefSeq" id="WP_016841354.1">
    <property type="nucleotide sequence ID" value="NZ_BJNL01000044.1"/>
</dbReference>
<protein>
    <submittedName>
        <fullName evidence="1">Uncharacterized protein</fullName>
    </submittedName>
</protein>
<name>A0A4Q4JX54_BRAEL</name>
<dbReference type="Proteomes" id="UP000673383">
    <property type="component" value="Unassembled WGS sequence"/>
</dbReference>
<evidence type="ECO:0000313" key="2">
    <source>
        <dbReference type="EMBL" id="MEY9320640.1"/>
    </source>
</evidence>
<accession>A0A4Q4JX54</accession>
<organism evidence="1 3">
    <name type="scientific">Bradyrhizobium elkanii</name>
    <dbReference type="NCBI Taxonomy" id="29448"/>
    <lineage>
        <taxon>Bacteria</taxon>
        <taxon>Pseudomonadati</taxon>
        <taxon>Pseudomonadota</taxon>
        <taxon>Alphaproteobacteria</taxon>
        <taxon>Hyphomicrobiales</taxon>
        <taxon>Nitrobacteraceae</taxon>
        <taxon>Bradyrhizobium</taxon>
    </lineage>
</organism>